<dbReference type="GO" id="GO:0003677">
    <property type="term" value="F:DNA binding"/>
    <property type="evidence" value="ECO:0007669"/>
    <property type="project" value="UniProtKB-KW"/>
</dbReference>
<dbReference type="PROSITE" id="PS50217">
    <property type="entry name" value="BZIP"/>
    <property type="match status" value="1"/>
</dbReference>
<feature type="compositionally biased region" description="Basic and acidic residues" evidence="5">
    <location>
        <begin position="289"/>
        <end position="301"/>
    </location>
</feature>
<keyword evidence="2" id="KW-0238">DNA-binding</keyword>
<dbReference type="AlphaFoldDB" id="A0A176W1D2"/>
<proteinExistence type="predicted"/>
<dbReference type="SMART" id="SM00338">
    <property type="entry name" value="BRLZ"/>
    <property type="match status" value="1"/>
</dbReference>
<dbReference type="InterPro" id="IPR043452">
    <property type="entry name" value="BZIP46-like"/>
</dbReference>
<feature type="coiled-coil region" evidence="4">
    <location>
        <begin position="320"/>
        <end position="358"/>
    </location>
</feature>
<evidence type="ECO:0000256" key="2">
    <source>
        <dbReference type="ARBA" id="ARBA00023125"/>
    </source>
</evidence>
<dbReference type="GO" id="GO:0045893">
    <property type="term" value="P:positive regulation of DNA-templated transcription"/>
    <property type="evidence" value="ECO:0007669"/>
    <property type="project" value="InterPro"/>
</dbReference>
<dbReference type="Proteomes" id="UP000077202">
    <property type="component" value="Unassembled WGS sequence"/>
</dbReference>
<feature type="region of interest" description="Disordered" evidence="5">
    <location>
        <begin position="273"/>
        <end position="319"/>
    </location>
</feature>
<evidence type="ECO:0000256" key="4">
    <source>
        <dbReference type="SAM" id="Coils"/>
    </source>
</evidence>
<dbReference type="FunFam" id="1.20.5.170:FF:000036">
    <property type="entry name" value="ABSCISIC ACID-INSENSITIVE 5-like protein 2"/>
    <property type="match status" value="1"/>
</dbReference>
<dbReference type="Pfam" id="PF00170">
    <property type="entry name" value="bZIP_1"/>
    <property type="match status" value="1"/>
</dbReference>
<dbReference type="InterPro" id="IPR046347">
    <property type="entry name" value="bZIP_sf"/>
</dbReference>
<comment type="subcellular location">
    <subcellularLocation>
        <location evidence="1">Nucleus</location>
    </subcellularLocation>
</comment>
<dbReference type="CDD" id="cd14707">
    <property type="entry name" value="bZIP_plant_BZIP46"/>
    <property type="match status" value="1"/>
</dbReference>
<organism evidence="7 8">
    <name type="scientific">Marchantia polymorpha subsp. ruderalis</name>
    <dbReference type="NCBI Taxonomy" id="1480154"/>
    <lineage>
        <taxon>Eukaryota</taxon>
        <taxon>Viridiplantae</taxon>
        <taxon>Streptophyta</taxon>
        <taxon>Embryophyta</taxon>
        <taxon>Marchantiophyta</taxon>
        <taxon>Marchantiopsida</taxon>
        <taxon>Marchantiidae</taxon>
        <taxon>Marchantiales</taxon>
        <taxon>Marchantiaceae</taxon>
        <taxon>Marchantia</taxon>
    </lineage>
</organism>
<name>A0A176W1D2_MARPO</name>
<gene>
    <name evidence="7" type="ORF">AXG93_4360s1210</name>
</gene>
<sequence length="377" mass="41496">MMASTSGGAQMGTRNVPFTPITRQNSIFSLTLDELQNAIDPGKHFGSMNMDEFLKNVWSAEENQTMSLAISTSNESNAPQSSSATGGGLARQGSLTHPGSLSLSRTLSRKTVDEVWRDIHRVPEPTAKEQQRANNYGEMTLEDFLVKAGVVREDSESGSPASNNTNTFTAPFAAPLASQNPFHGPTVLAQSTHQAAMEAAIAHNQHQQHVEWHNYQLKSNAMQHQQHVLQQQAQEAAAAYAMPKRGPVIALPGTPSGSGLEGSSDGGLQVNGLSPAITTPDTPNRGRKRGPESMPEKTVERRQRRMIKNRESAARSRARKQAYTVELEAEVSQLKEENNRLRKEMEEASKRKREELLIQEVPPRKNQALRRSCSISW</sequence>
<feature type="domain" description="BZIP" evidence="6">
    <location>
        <begin position="299"/>
        <end position="351"/>
    </location>
</feature>
<comment type="caution">
    <text evidence="7">The sequence shown here is derived from an EMBL/GenBank/DDBJ whole genome shotgun (WGS) entry which is preliminary data.</text>
</comment>
<protein>
    <recommendedName>
        <fullName evidence="6">BZIP domain-containing protein</fullName>
    </recommendedName>
</protein>
<dbReference type="PANTHER" id="PTHR22952">
    <property type="entry name" value="CAMP-RESPONSE ELEMENT BINDING PROTEIN-RELATED"/>
    <property type="match status" value="1"/>
</dbReference>
<dbReference type="Gene3D" id="1.20.5.170">
    <property type="match status" value="1"/>
</dbReference>
<evidence type="ECO:0000256" key="1">
    <source>
        <dbReference type="ARBA" id="ARBA00004123"/>
    </source>
</evidence>
<evidence type="ECO:0000313" key="7">
    <source>
        <dbReference type="EMBL" id="OAE26867.1"/>
    </source>
</evidence>
<dbReference type="InterPro" id="IPR004827">
    <property type="entry name" value="bZIP"/>
</dbReference>
<dbReference type="GO" id="GO:0005634">
    <property type="term" value="C:nucleus"/>
    <property type="evidence" value="ECO:0007669"/>
    <property type="project" value="UniProtKB-SubCell"/>
</dbReference>
<keyword evidence="8" id="KW-1185">Reference proteome</keyword>
<evidence type="ECO:0000259" key="6">
    <source>
        <dbReference type="PROSITE" id="PS50217"/>
    </source>
</evidence>
<evidence type="ECO:0000256" key="5">
    <source>
        <dbReference type="SAM" id="MobiDB-lite"/>
    </source>
</evidence>
<keyword evidence="4" id="KW-0175">Coiled coil</keyword>
<keyword evidence="3" id="KW-0539">Nucleus</keyword>
<dbReference type="EMBL" id="LVLJ01002071">
    <property type="protein sequence ID" value="OAE26867.1"/>
    <property type="molecule type" value="Genomic_DNA"/>
</dbReference>
<feature type="region of interest" description="Disordered" evidence="5">
    <location>
        <begin position="71"/>
        <end position="106"/>
    </location>
</feature>
<accession>A0A176W1D2</accession>
<dbReference type="PROSITE" id="PS00036">
    <property type="entry name" value="BZIP_BASIC"/>
    <property type="match status" value="1"/>
</dbReference>
<evidence type="ECO:0000313" key="8">
    <source>
        <dbReference type="Proteomes" id="UP000077202"/>
    </source>
</evidence>
<dbReference type="SUPFAM" id="SSF57959">
    <property type="entry name" value="Leucine zipper domain"/>
    <property type="match status" value="1"/>
</dbReference>
<reference evidence="7" key="1">
    <citation type="submission" date="2016-03" db="EMBL/GenBank/DDBJ databases">
        <title>Mechanisms controlling the formation of the plant cell surface in tip-growing cells are functionally conserved among land plants.</title>
        <authorList>
            <person name="Honkanen S."/>
            <person name="Jones V.A."/>
            <person name="Morieri G."/>
            <person name="Champion C."/>
            <person name="Hetherington A.J."/>
            <person name="Kelly S."/>
            <person name="Saint-Marcoux D."/>
            <person name="Proust H."/>
            <person name="Prescott H."/>
            <person name="Dolan L."/>
        </authorList>
    </citation>
    <scope>NUCLEOTIDE SEQUENCE [LARGE SCALE GENOMIC DNA]</scope>
    <source>
        <tissue evidence="7">Whole gametophyte</tissue>
    </source>
</reference>
<dbReference type="PANTHER" id="PTHR22952:SF175">
    <property type="entry name" value="PROTEIN ABSCISIC ACID-INSENSITIVE 5"/>
    <property type="match status" value="1"/>
</dbReference>
<dbReference type="GO" id="GO:0003700">
    <property type="term" value="F:DNA-binding transcription factor activity"/>
    <property type="evidence" value="ECO:0007669"/>
    <property type="project" value="InterPro"/>
</dbReference>
<feature type="compositionally biased region" description="Polar residues" evidence="5">
    <location>
        <begin position="71"/>
        <end position="84"/>
    </location>
</feature>
<evidence type="ECO:0000256" key="3">
    <source>
        <dbReference type="ARBA" id="ARBA00023242"/>
    </source>
</evidence>
<dbReference type="SMR" id="A0A176W1D2"/>